<feature type="region of interest" description="Disordered" evidence="5">
    <location>
        <begin position="1"/>
        <end position="62"/>
    </location>
</feature>
<evidence type="ECO:0000256" key="3">
    <source>
        <dbReference type="ARBA" id="ARBA00023141"/>
    </source>
</evidence>
<dbReference type="Gene3D" id="3.40.50.720">
    <property type="entry name" value="NAD(P)-binding Rossmann-like Domain"/>
    <property type="match status" value="1"/>
</dbReference>
<evidence type="ECO:0000313" key="7">
    <source>
        <dbReference type="EMBL" id="AEH09240.1"/>
    </source>
</evidence>
<dbReference type="SUPFAM" id="SSF55021">
    <property type="entry name" value="ACT-like"/>
    <property type="match status" value="1"/>
</dbReference>
<dbReference type="SUPFAM" id="SSF48179">
    <property type="entry name" value="6-phosphogluconate dehydrogenase C-terminal domain-like"/>
    <property type="match status" value="1"/>
</dbReference>
<sequence length="415" mass="42771">MKGETEGKPGKARADTGNTPGNQWSTRGNTHDPSANYGGAVSVTSGASRSSGHGPPPQRVGIVGSGLIGTSIGLALTGRGVNVLLADIDTEQVKVAEVMGAGRPWHGEAVEHAVVAVPPHAVAGELRRLQRAGIAETVSDVASVKARPIVEAVQTGCDLSTWCPAHPIAGRERGGAASARADLFAERTWVVCPLPHTSPAALAATVAIAHTCGATPVRTTADRHDQAMAALSHLPQVVASLLAAATPDLATGELALAGQGFRDVTRLADSDPGLWSSILEGNRGPVAARARLLAARLTQLADVLDQGSEQEVMLAVRTLMAGGNAGRALLPRKAGAVSRPWAWAWVGVVLADRPGQLGALFTAIGDWQINVEDIAAFEHNLDAPAGIVELAVAPDIVDSLLDRLAAAGWTAYRRS</sequence>
<comment type="pathway">
    <text evidence="4">Amino-acid biosynthesis.</text>
</comment>
<dbReference type="Pfam" id="PF02153">
    <property type="entry name" value="PDH_N"/>
    <property type="match status" value="1"/>
</dbReference>
<dbReference type="InterPro" id="IPR046826">
    <property type="entry name" value="PDH_N"/>
</dbReference>
<dbReference type="Pfam" id="PF20463">
    <property type="entry name" value="PDH_C"/>
    <property type="match status" value="1"/>
</dbReference>
<dbReference type="KEGG" id="fsy:FsymDg_1793"/>
<feature type="compositionally biased region" description="Polar residues" evidence="5">
    <location>
        <begin position="42"/>
        <end position="51"/>
    </location>
</feature>
<dbReference type="InterPro" id="IPR046825">
    <property type="entry name" value="PDH_C"/>
</dbReference>
<feature type="compositionally biased region" description="Polar residues" evidence="5">
    <location>
        <begin position="16"/>
        <end position="33"/>
    </location>
</feature>
<keyword evidence="8" id="KW-1185">Reference proteome</keyword>
<dbReference type="STRING" id="656024.FsymDg_1793"/>
<gene>
    <name evidence="7" type="ordered locus">FsymDg_1793</name>
</gene>
<accession>F8B6E4</accession>
<dbReference type="Gene3D" id="1.10.3660.10">
    <property type="entry name" value="6-phosphogluconate dehydrogenase C-terminal like domain"/>
    <property type="match status" value="1"/>
</dbReference>
<keyword evidence="2" id="KW-0560">Oxidoreductase</keyword>
<proteinExistence type="inferred from homology"/>
<dbReference type="InterPro" id="IPR050812">
    <property type="entry name" value="Preph/Arog_dehydrog"/>
</dbReference>
<dbReference type="GO" id="GO:0070403">
    <property type="term" value="F:NAD+ binding"/>
    <property type="evidence" value="ECO:0007669"/>
    <property type="project" value="InterPro"/>
</dbReference>
<dbReference type="RefSeq" id="WP_013873190.1">
    <property type="nucleotide sequence ID" value="NC_015656.1"/>
</dbReference>
<dbReference type="EMBL" id="CP002801">
    <property type="protein sequence ID" value="AEH09240.1"/>
    <property type="molecule type" value="Genomic_DNA"/>
</dbReference>
<dbReference type="eggNOG" id="COG0287">
    <property type="taxonomic scope" value="Bacteria"/>
</dbReference>
<evidence type="ECO:0000256" key="4">
    <source>
        <dbReference type="ARBA" id="ARBA00029440"/>
    </source>
</evidence>
<dbReference type="GO" id="GO:0008977">
    <property type="term" value="F:prephenate dehydrogenase (NAD+) activity"/>
    <property type="evidence" value="ECO:0007669"/>
    <property type="project" value="InterPro"/>
</dbReference>
<evidence type="ECO:0000259" key="6">
    <source>
        <dbReference type="PROSITE" id="PS51176"/>
    </source>
</evidence>
<dbReference type="InterPro" id="IPR003099">
    <property type="entry name" value="Prephen_DH"/>
</dbReference>
<comment type="similarity">
    <text evidence="1">Belongs to the prephenate/arogenate dehydrogenase family.</text>
</comment>
<dbReference type="InterPro" id="IPR045865">
    <property type="entry name" value="ACT-like_dom_sf"/>
</dbReference>
<reference evidence="7 8" key="1">
    <citation type="submission" date="2011-05" db="EMBL/GenBank/DDBJ databases">
        <title>Complete sequence of chromosome of Frankia symbiont of Datisca glomerata.</title>
        <authorList>
            <consortium name="US DOE Joint Genome Institute"/>
            <person name="Lucas S."/>
            <person name="Han J."/>
            <person name="Lapidus A."/>
            <person name="Cheng J.-F."/>
            <person name="Goodwin L."/>
            <person name="Pitluck S."/>
            <person name="Peters L."/>
            <person name="Mikhailova N."/>
            <person name="Chertkov O."/>
            <person name="Teshima H."/>
            <person name="Han C."/>
            <person name="Tapia R."/>
            <person name="Land M."/>
            <person name="Hauser L."/>
            <person name="Kyrpides N."/>
            <person name="Ivanova N."/>
            <person name="Pagani I."/>
            <person name="Berry A."/>
            <person name="Pawlowski K."/>
            <person name="Persson T."/>
            <person name="Vanden Heuvel B."/>
            <person name="Benson D."/>
            <person name="Woyke T."/>
        </authorList>
    </citation>
    <scope>NUCLEOTIDE SEQUENCE [LARGE SCALE GENOMIC DNA]</scope>
    <source>
        <strain evidence="8">4085684</strain>
    </source>
</reference>
<organism evidence="7 8">
    <name type="scientific">Candidatus Protofrankia datiscae</name>
    <dbReference type="NCBI Taxonomy" id="2716812"/>
    <lineage>
        <taxon>Bacteria</taxon>
        <taxon>Bacillati</taxon>
        <taxon>Actinomycetota</taxon>
        <taxon>Actinomycetes</taxon>
        <taxon>Frankiales</taxon>
        <taxon>Frankiaceae</taxon>
        <taxon>Protofrankia</taxon>
    </lineage>
</organism>
<dbReference type="GO" id="GO:0004665">
    <property type="term" value="F:prephenate dehydrogenase (NADP+) activity"/>
    <property type="evidence" value="ECO:0007669"/>
    <property type="project" value="InterPro"/>
</dbReference>
<feature type="domain" description="Prephenate/arogenate dehydrogenase" evidence="6">
    <location>
        <begin position="58"/>
        <end position="332"/>
    </location>
</feature>
<dbReference type="PROSITE" id="PS51176">
    <property type="entry name" value="PDH_ADH"/>
    <property type="match status" value="1"/>
</dbReference>
<keyword evidence="3" id="KW-0028">Amino-acid biosynthesis</keyword>
<dbReference type="InterPro" id="IPR036291">
    <property type="entry name" value="NAD(P)-bd_dom_sf"/>
</dbReference>
<dbReference type="AlphaFoldDB" id="F8B6E4"/>
<evidence type="ECO:0000256" key="2">
    <source>
        <dbReference type="ARBA" id="ARBA00023002"/>
    </source>
</evidence>
<keyword evidence="3" id="KW-0057">Aromatic amino acid biosynthesis</keyword>
<dbReference type="SUPFAM" id="SSF51735">
    <property type="entry name" value="NAD(P)-binding Rossmann-fold domains"/>
    <property type="match status" value="1"/>
</dbReference>
<dbReference type="GO" id="GO:0006571">
    <property type="term" value="P:tyrosine biosynthetic process"/>
    <property type="evidence" value="ECO:0007669"/>
    <property type="project" value="InterPro"/>
</dbReference>
<name>F8B6E4_9ACTN</name>
<dbReference type="PANTHER" id="PTHR21363:SF0">
    <property type="entry name" value="PREPHENATE DEHYDROGENASE [NADP(+)]"/>
    <property type="match status" value="1"/>
</dbReference>
<dbReference type="InterPro" id="IPR008927">
    <property type="entry name" value="6-PGluconate_DH-like_C_sf"/>
</dbReference>
<dbReference type="Proteomes" id="UP000001549">
    <property type="component" value="Chromosome"/>
</dbReference>
<dbReference type="HOGENOM" id="CLU_055968_1_1_11"/>
<evidence type="ECO:0000313" key="8">
    <source>
        <dbReference type="Proteomes" id="UP000001549"/>
    </source>
</evidence>
<protein>
    <submittedName>
        <fullName evidence="7">Prephenate dehydrogenase</fullName>
    </submittedName>
</protein>
<evidence type="ECO:0000256" key="5">
    <source>
        <dbReference type="SAM" id="MobiDB-lite"/>
    </source>
</evidence>
<dbReference type="NCBIfam" id="NF005112">
    <property type="entry name" value="PRK06545.2-4"/>
    <property type="match status" value="1"/>
</dbReference>
<dbReference type="PANTHER" id="PTHR21363">
    <property type="entry name" value="PREPHENATE DEHYDROGENASE"/>
    <property type="match status" value="1"/>
</dbReference>
<evidence type="ECO:0000256" key="1">
    <source>
        <dbReference type="ARBA" id="ARBA00007964"/>
    </source>
</evidence>
<feature type="compositionally biased region" description="Basic and acidic residues" evidence="5">
    <location>
        <begin position="1"/>
        <end position="14"/>
    </location>
</feature>